<sequence>MSEVRERPRAVGAPLRRVDGALKVTGTATYAFEWPVEHPAYLHPLQATIAAGRITGVDTAAAEAAPGVLAVLTHLTAPRLTIPDDPELAVLQSDEVAWRGQFTGAVVAETPEAARYAAGLVRFRYEQRRPDTVLREDRDDLYKPLNAAQFGQGGGELQDGSPADSVVGDADPALAAAHTVLDATYTTPMYHNNPMEPHTAVVTWTDGELLVYCSTQGATMSRDLIAATLGLPPGRVRVVSPHVGGGFGSKVYPHAYAVLAAMGSRTVRRPVKFTLTRQQMFALVGFRPASIQRIRLGADADGRLTAVTHDVVEQTARAKGYADHTAVCTRLMYAAPHRRTTHRLAPLDIPVPTIMRAPGEAQGMFALESAMDEMAIACGMDPVEFRIRNEPDVHPESGLPFSSRHLVACLREGARRAGWERRDPTPRARRMGRWLIGTGVAASTYPSPRLPGNAATVRVAPDGHCTVLIAAADLGTGTWTALTQIAADALGVPVERVELRIGDTTLPNASPAGFSSGINSWGSSIAEAALRLRTLLETEHGDVVPPDGLEVTADMPANTDAERYAMHSFGAQFAEVRVDADTGEVRVPRLLGMFDVGRVINPRTARSQLLGGMTQGMSMALYEHSVLDPRFGHVVNQDFAQYHIAANADVHAIEAHWVDETDPHTNVMGAKGLGEVCITGTAAAIANAVHHATGVRVRDLPITLDKLLSEP</sequence>
<dbReference type="GO" id="GO:0005506">
    <property type="term" value="F:iron ion binding"/>
    <property type="evidence" value="ECO:0007669"/>
    <property type="project" value="InterPro"/>
</dbReference>
<keyword evidence="2" id="KW-0560">Oxidoreductase</keyword>
<evidence type="ECO:0000256" key="1">
    <source>
        <dbReference type="ARBA" id="ARBA00022505"/>
    </source>
</evidence>
<evidence type="ECO:0000256" key="2">
    <source>
        <dbReference type="ARBA" id="ARBA00023002"/>
    </source>
</evidence>
<evidence type="ECO:0000313" key="5">
    <source>
        <dbReference type="Proteomes" id="UP000275401"/>
    </source>
</evidence>
<dbReference type="SMART" id="SM01008">
    <property type="entry name" value="Ald_Xan_dh_C"/>
    <property type="match status" value="1"/>
</dbReference>
<dbReference type="RefSeq" id="WP_123102913.1">
    <property type="nucleotide sequence ID" value="NZ_RIBZ01000293.1"/>
</dbReference>
<dbReference type="Pfam" id="PF02738">
    <property type="entry name" value="MoCoBD_1"/>
    <property type="match status" value="1"/>
</dbReference>
<accession>A0A3M8VQ63</accession>
<dbReference type="InterPro" id="IPR046867">
    <property type="entry name" value="AldOxase/xan_DH_MoCoBD2"/>
</dbReference>
<keyword evidence="1" id="KW-0500">Molybdenum</keyword>
<comment type="caution">
    <text evidence="4">The sequence shown here is derived from an EMBL/GenBank/DDBJ whole genome shotgun (WGS) entry which is preliminary data.</text>
</comment>
<dbReference type="Pfam" id="PF20256">
    <property type="entry name" value="MoCoBD_2"/>
    <property type="match status" value="2"/>
</dbReference>
<dbReference type="InterPro" id="IPR000674">
    <property type="entry name" value="Ald_Oxase/Xan_DH_a/b"/>
</dbReference>
<dbReference type="InterPro" id="IPR036856">
    <property type="entry name" value="Ald_Oxase/Xan_DH_a/b_sf"/>
</dbReference>
<evidence type="ECO:0000259" key="3">
    <source>
        <dbReference type="SMART" id="SM01008"/>
    </source>
</evidence>
<dbReference type="AlphaFoldDB" id="A0A3M8VQ63"/>
<dbReference type="SUPFAM" id="SSF56003">
    <property type="entry name" value="Molybdenum cofactor-binding domain"/>
    <property type="match status" value="1"/>
</dbReference>
<proteinExistence type="predicted"/>
<feature type="domain" description="Aldehyde oxidase/xanthine dehydrogenase a/b hammerhead" evidence="3">
    <location>
        <begin position="25"/>
        <end position="129"/>
    </location>
</feature>
<dbReference type="Gene3D" id="3.30.365.10">
    <property type="entry name" value="Aldehyde oxidase/xanthine dehydrogenase, molybdopterin binding domain"/>
    <property type="match status" value="4"/>
</dbReference>
<dbReference type="Pfam" id="PF01315">
    <property type="entry name" value="Ald_Xan_dh_C"/>
    <property type="match status" value="1"/>
</dbReference>
<dbReference type="GO" id="GO:0016491">
    <property type="term" value="F:oxidoreductase activity"/>
    <property type="evidence" value="ECO:0007669"/>
    <property type="project" value="UniProtKB-KW"/>
</dbReference>
<reference evidence="4 5" key="1">
    <citation type="submission" date="2018-11" db="EMBL/GenBank/DDBJ databases">
        <title>The Potential of Streptomyces as Biocontrol Agents against the Tomato grey mould, Botrytis cinerea (Gray mold) Frontiers in Microbiology.</title>
        <authorList>
            <person name="Li D."/>
        </authorList>
    </citation>
    <scope>NUCLEOTIDE SEQUENCE [LARGE SCALE GENOMIC DNA]</scope>
    <source>
        <strain evidence="4 5">NEAU-LD23</strain>
    </source>
</reference>
<organism evidence="4 5">
    <name type="scientific">Streptomyces botrytidirepellens</name>
    <dbReference type="NCBI Taxonomy" id="2486417"/>
    <lineage>
        <taxon>Bacteria</taxon>
        <taxon>Bacillati</taxon>
        <taxon>Actinomycetota</taxon>
        <taxon>Actinomycetes</taxon>
        <taxon>Kitasatosporales</taxon>
        <taxon>Streptomycetaceae</taxon>
        <taxon>Streptomyces</taxon>
    </lineage>
</organism>
<keyword evidence="5" id="KW-1185">Reference proteome</keyword>
<dbReference type="Proteomes" id="UP000275401">
    <property type="component" value="Unassembled WGS sequence"/>
</dbReference>
<dbReference type="InterPro" id="IPR008274">
    <property type="entry name" value="AldOxase/xan_DH_MoCoBD1"/>
</dbReference>
<dbReference type="SUPFAM" id="SSF54665">
    <property type="entry name" value="CO dehydrogenase molybdoprotein N-domain-like"/>
    <property type="match status" value="1"/>
</dbReference>
<dbReference type="PANTHER" id="PTHR11908">
    <property type="entry name" value="XANTHINE DEHYDROGENASE"/>
    <property type="match status" value="1"/>
</dbReference>
<dbReference type="PANTHER" id="PTHR11908:SF132">
    <property type="entry name" value="ALDEHYDE OXIDASE 1-RELATED"/>
    <property type="match status" value="1"/>
</dbReference>
<dbReference type="EMBL" id="RIBZ01000293">
    <property type="protein sequence ID" value="RNG19838.1"/>
    <property type="molecule type" value="Genomic_DNA"/>
</dbReference>
<gene>
    <name evidence="4" type="ORF">EEJ42_24480</name>
</gene>
<dbReference type="InterPro" id="IPR037165">
    <property type="entry name" value="AldOxase/xan_DH_Mopterin-bd_sf"/>
</dbReference>
<dbReference type="InterPro" id="IPR016208">
    <property type="entry name" value="Ald_Oxase/xanthine_DH-like"/>
</dbReference>
<name>A0A3M8VQ63_9ACTN</name>
<protein>
    <submittedName>
        <fullName evidence="4">Xanthine dehydrogenase family protein molybdopterin-binding subunit</fullName>
    </submittedName>
</protein>
<dbReference type="Gene3D" id="3.90.1170.50">
    <property type="entry name" value="Aldehyde oxidase/xanthine dehydrogenase, a/b hammerhead"/>
    <property type="match status" value="1"/>
</dbReference>
<evidence type="ECO:0000313" key="4">
    <source>
        <dbReference type="EMBL" id="RNG19838.1"/>
    </source>
</evidence>